<protein>
    <submittedName>
        <fullName evidence="4">FecR family protein</fullName>
    </submittedName>
</protein>
<evidence type="ECO:0000313" key="5">
    <source>
        <dbReference type="Proteomes" id="UP000199455"/>
    </source>
</evidence>
<dbReference type="AlphaFoldDB" id="A0A1G6IU84"/>
<dbReference type="GO" id="GO:0016989">
    <property type="term" value="F:sigma factor antagonist activity"/>
    <property type="evidence" value="ECO:0007669"/>
    <property type="project" value="TreeGrafter"/>
</dbReference>
<dbReference type="EMBL" id="FMZH01000001">
    <property type="protein sequence ID" value="SDC10142.1"/>
    <property type="molecule type" value="Genomic_DNA"/>
</dbReference>
<feature type="transmembrane region" description="Helical" evidence="1">
    <location>
        <begin position="93"/>
        <end position="115"/>
    </location>
</feature>
<organism evidence="4 5">
    <name type="scientific">Pedobacter soli</name>
    <dbReference type="NCBI Taxonomy" id="390242"/>
    <lineage>
        <taxon>Bacteria</taxon>
        <taxon>Pseudomonadati</taxon>
        <taxon>Bacteroidota</taxon>
        <taxon>Sphingobacteriia</taxon>
        <taxon>Sphingobacteriales</taxon>
        <taxon>Sphingobacteriaceae</taxon>
        <taxon>Pedobacter</taxon>
    </lineage>
</organism>
<dbReference type="FunFam" id="2.60.120.1440:FF:000001">
    <property type="entry name" value="Putative anti-sigma factor"/>
    <property type="match status" value="1"/>
</dbReference>
<evidence type="ECO:0000259" key="3">
    <source>
        <dbReference type="Pfam" id="PF16344"/>
    </source>
</evidence>
<gene>
    <name evidence="4" type="ORF">SAMN04488024_101256</name>
</gene>
<name>A0A1G6IU84_9SPHI</name>
<evidence type="ECO:0000256" key="1">
    <source>
        <dbReference type="SAM" id="Phobius"/>
    </source>
</evidence>
<keyword evidence="5" id="KW-1185">Reference proteome</keyword>
<keyword evidence="1" id="KW-0812">Transmembrane</keyword>
<feature type="domain" description="FecR protein" evidence="2">
    <location>
        <begin position="181"/>
        <end position="276"/>
    </location>
</feature>
<dbReference type="STRING" id="390242.SAMN04488024_101256"/>
<reference evidence="5" key="1">
    <citation type="submission" date="2016-10" db="EMBL/GenBank/DDBJ databases">
        <authorList>
            <person name="Varghese N."/>
            <person name="Submissions S."/>
        </authorList>
    </citation>
    <scope>NUCLEOTIDE SEQUENCE [LARGE SCALE GENOMIC DNA]</scope>
    <source>
        <strain evidence="5">DSM 18609</strain>
    </source>
</reference>
<evidence type="ECO:0000313" key="4">
    <source>
        <dbReference type="EMBL" id="SDC10142.1"/>
    </source>
</evidence>
<sequence length="387" mass="43105">MKITPQIEALYLRFLSNEITEAELNRLLDYFNVAESADLHTLIEAELLDVDDEYHGNENLDRHLNNIHHIISASIDAADEKPRTVRLQPAFKSLLKIAASILVVLSIGYLGYTYLFKQADILPGRSLATLKLSNGHEINLDTLANQAIATVNGVQITKLAGDRIVYTHVNAVSDTNSYLQTITTPLGGKYKVTLTDGTQVVLNSGSTLTFPIGFNQAQRRVTLSGEAYFEVSKDAEHPFVVSSGRERITVLGTKFNISAYPDDDFISTALLEGKVNCLDVNTNSNLILHPGEAALIQNNQLSKSTVDVSDMAAWQQGFFAFENEELAVVMKRLSRWYQLDVDYTSIPEKRIYARINMQENLTTVLDMLSITSGLKFKIEGRRVTVMK</sequence>
<keyword evidence="1" id="KW-1133">Transmembrane helix</keyword>
<dbReference type="PANTHER" id="PTHR30273:SF2">
    <property type="entry name" value="PROTEIN FECR"/>
    <property type="match status" value="1"/>
</dbReference>
<dbReference type="Pfam" id="PF16344">
    <property type="entry name" value="FecR_C"/>
    <property type="match status" value="1"/>
</dbReference>
<proteinExistence type="predicted"/>
<evidence type="ECO:0000259" key="2">
    <source>
        <dbReference type="Pfam" id="PF04773"/>
    </source>
</evidence>
<keyword evidence="1" id="KW-0472">Membrane</keyword>
<dbReference type="InterPro" id="IPR032508">
    <property type="entry name" value="FecR_C"/>
</dbReference>
<accession>A0A1G6IU84</accession>
<dbReference type="InterPro" id="IPR006860">
    <property type="entry name" value="FecR"/>
</dbReference>
<dbReference type="Pfam" id="PF04773">
    <property type="entry name" value="FecR"/>
    <property type="match status" value="1"/>
</dbReference>
<dbReference type="Gene3D" id="3.55.50.30">
    <property type="match status" value="1"/>
</dbReference>
<dbReference type="PANTHER" id="PTHR30273">
    <property type="entry name" value="PERIPLASMIC SIGNAL SENSOR AND SIGMA FACTOR ACTIVATOR FECR-RELATED"/>
    <property type="match status" value="1"/>
</dbReference>
<dbReference type="InterPro" id="IPR012373">
    <property type="entry name" value="Ferrdict_sens_TM"/>
</dbReference>
<feature type="domain" description="Protein FecR C-terminal" evidence="3">
    <location>
        <begin position="319"/>
        <end position="385"/>
    </location>
</feature>
<dbReference type="Gene3D" id="2.60.120.1440">
    <property type="match status" value="1"/>
</dbReference>
<dbReference type="RefSeq" id="WP_090763515.1">
    <property type="nucleotide sequence ID" value="NZ_FMZH01000001.1"/>
</dbReference>
<dbReference type="Proteomes" id="UP000199455">
    <property type="component" value="Unassembled WGS sequence"/>
</dbReference>